<dbReference type="GO" id="GO:0016787">
    <property type="term" value="F:hydrolase activity"/>
    <property type="evidence" value="ECO:0007669"/>
    <property type="project" value="UniProtKB-KW"/>
</dbReference>
<dbReference type="RefSeq" id="WP_022087868.1">
    <property type="nucleotide sequence ID" value="NZ_JAODBU010000007.1"/>
</dbReference>
<dbReference type="Gene3D" id="3.40.50.1820">
    <property type="entry name" value="alpha/beta hydrolase"/>
    <property type="match status" value="1"/>
</dbReference>
<dbReference type="EMBL" id="JAODBU010000007">
    <property type="protein sequence ID" value="MCT7399071.1"/>
    <property type="molecule type" value="Genomic_DNA"/>
</dbReference>
<name>A0ABT2M0L8_9FIRM</name>
<keyword evidence="1" id="KW-0378">Hydrolase</keyword>
<protein>
    <submittedName>
        <fullName evidence="1">Alpha/beta hydrolase-fold protein</fullName>
    </submittedName>
</protein>
<dbReference type="InterPro" id="IPR000801">
    <property type="entry name" value="Esterase-like"/>
</dbReference>
<evidence type="ECO:0000313" key="1">
    <source>
        <dbReference type="EMBL" id="MCT7399071.1"/>
    </source>
</evidence>
<proteinExistence type="predicted"/>
<reference evidence="1" key="1">
    <citation type="submission" date="2022-09" db="EMBL/GenBank/DDBJ databases">
        <title>Eubacterium sp. LFL-14 isolated from human feces.</title>
        <authorList>
            <person name="Liu F."/>
        </authorList>
    </citation>
    <scope>NUCLEOTIDE SEQUENCE</scope>
    <source>
        <strain evidence="1">LFL-14</strain>
    </source>
</reference>
<accession>A0ABT2M0L8</accession>
<comment type="caution">
    <text evidence="1">The sequence shown here is derived from an EMBL/GenBank/DDBJ whole genome shotgun (WGS) entry which is preliminary data.</text>
</comment>
<evidence type="ECO:0000313" key="2">
    <source>
        <dbReference type="Proteomes" id="UP001431199"/>
    </source>
</evidence>
<sequence length="264" mass="30156">MAIIDYNFMSQSLMHPTTVKLVMPCNNKPEYVMIFLHGVLSDANNCVSNMDVQGMADRYKVAFIIPSCGNSFYIDHGVAFGNYGKFVGTELLERMRKQFSLPMDREHTIIAGFSMGGYGAIRNGAKYCDTFGTVIGLSSACLYEKSVNELNKGKFGYYKLQMFDKVFKEKSVPGNFSENYKYVIEEKLKKGKKLPFFYISCGREEELRQINTEFVNYLKELHVKCYYNLSHGEHNWQLWSREIDKALMYVTGGEGENSFVGKGV</sequence>
<dbReference type="Proteomes" id="UP001431199">
    <property type="component" value="Unassembled WGS sequence"/>
</dbReference>
<gene>
    <name evidence="1" type="ORF">N5B56_08250</name>
</gene>
<dbReference type="InterPro" id="IPR050583">
    <property type="entry name" value="Mycobacterial_A85_antigen"/>
</dbReference>
<dbReference type="SUPFAM" id="SSF53474">
    <property type="entry name" value="alpha/beta-Hydrolases"/>
    <property type="match status" value="1"/>
</dbReference>
<dbReference type="InterPro" id="IPR029058">
    <property type="entry name" value="AB_hydrolase_fold"/>
</dbReference>
<keyword evidence="2" id="KW-1185">Reference proteome</keyword>
<organism evidence="1 2">
    <name type="scientific">Eubacterium album</name>
    <dbReference type="NCBI Taxonomy" id="2978477"/>
    <lineage>
        <taxon>Bacteria</taxon>
        <taxon>Bacillati</taxon>
        <taxon>Bacillota</taxon>
        <taxon>Clostridia</taxon>
        <taxon>Eubacteriales</taxon>
        <taxon>Eubacteriaceae</taxon>
        <taxon>Eubacterium</taxon>
    </lineage>
</organism>
<dbReference type="PANTHER" id="PTHR48098:SF1">
    <property type="entry name" value="DIACYLGLYCEROL ACYLTRANSFERASE_MYCOLYLTRANSFERASE AG85A"/>
    <property type="match status" value="1"/>
</dbReference>
<dbReference type="PANTHER" id="PTHR48098">
    <property type="entry name" value="ENTEROCHELIN ESTERASE-RELATED"/>
    <property type="match status" value="1"/>
</dbReference>
<dbReference type="Pfam" id="PF00756">
    <property type="entry name" value="Esterase"/>
    <property type="match status" value="1"/>
</dbReference>